<dbReference type="STRING" id="1280950.HJO_15763"/>
<dbReference type="CDD" id="cd21109">
    <property type="entry name" value="SPASM"/>
    <property type="match status" value="1"/>
</dbReference>
<dbReference type="PATRIC" id="fig|1280950.3.peg.3165"/>
<sequence length="358" mass="39370">MQSIYWVLTWACHRKCAHCYDDRFRPYVRGALTEVVAEGQRAYERVIANLPDDMTWANRDTGQRERTSLILAGGELLIDGVREELFYPALDAIRARWGDKGPRLAMQATGDILTPDILDAVLARGITSIAIASIDDYHVGMKGERKFRFMEKIRALMASRGVHEVSIGGAKSDKLKSPDPAARPPADGPTFLFFGAQEDLWIGELWPRGRAWANGLSNAGYETNFCARWSGGRNFLKMHEAGSEIAIEPDGSIYPCCLKTKAPLGSLAEERLEDILNSVAALPAIQALNDGDPERMGEASGWSREDFRANSVATDGKGREVANMCLGCDHYFEAHLGAELRALRAERLAAAKLTAPAT</sequence>
<dbReference type="InterPro" id="IPR013785">
    <property type="entry name" value="Aldolase_TIM"/>
</dbReference>
<evidence type="ECO:0000259" key="1">
    <source>
        <dbReference type="Pfam" id="PF13186"/>
    </source>
</evidence>
<accession>A0A059FCS6</accession>
<dbReference type="CDD" id="cd01335">
    <property type="entry name" value="Radical_SAM"/>
    <property type="match status" value="1"/>
</dbReference>
<evidence type="ECO:0000313" key="3">
    <source>
        <dbReference type="Proteomes" id="UP000025171"/>
    </source>
</evidence>
<dbReference type="Proteomes" id="UP000025171">
    <property type="component" value="Unassembled WGS sequence"/>
</dbReference>
<proteinExistence type="predicted"/>
<keyword evidence="3" id="KW-1185">Reference proteome</keyword>
<comment type="caution">
    <text evidence="2">The sequence shown here is derived from an EMBL/GenBank/DDBJ whole genome shotgun (WGS) entry which is preliminary data.</text>
</comment>
<dbReference type="OrthoDB" id="6382128at2"/>
<dbReference type="Gene3D" id="3.20.20.70">
    <property type="entry name" value="Aldolase class I"/>
    <property type="match status" value="1"/>
</dbReference>
<dbReference type="AlphaFoldDB" id="A0A059FCS6"/>
<dbReference type="InterPro" id="IPR023885">
    <property type="entry name" value="4Fe4S-binding_SPASM_dom"/>
</dbReference>
<dbReference type="RefSeq" id="WP_035618882.1">
    <property type="nucleotide sequence ID" value="NZ_ARYK01000010.1"/>
</dbReference>
<protein>
    <recommendedName>
        <fullName evidence="1">4Fe4S-binding SPASM domain-containing protein</fullName>
    </recommendedName>
</protein>
<feature type="domain" description="4Fe4S-binding SPASM" evidence="1">
    <location>
        <begin position="244"/>
        <end position="279"/>
    </location>
</feature>
<dbReference type="EMBL" id="ARYK01000010">
    <property type="protein sequence ID" value="KCZ88333.1"/>
    <property type="molecule type" value="Genomic_DNA"/>
</dbReference>
<organism evidence="2 3">
    <name type="scientific">Hyphomonas johnsonii MHS-2</name>
    <dbReference type="NCBI Taxonomy" id="1280950"/>
    <lineage>
        <taxon>Bacteria</taxon>
        <taxon>Pseudomonadati</taxon>
        <taxon>Pseudomonadota</taxon>
        <taxon>Alphaproteobacteria</taxon>
        <taxon>Hyphomonadales</taxon>
        <taxon>Hyphomonadaceae</taxon>
        <taxon>Hyphomonas</taxon>
    </lineage>
</organism>
<gene>
    <name evidence="2" type="ORF">HJO_15763</name>
</gene>
<dbReference type="SUPFAM" id="SSF102114">
    <property type="entry name" value="Radical SAM enzymes"/>
    <property type="match status" value="1"/>
</dbReference>
<name>A0A059FCS6_9PROT</name>
<dbReference type="Pfam" id="PF13186">
    <property type="entry name" value="SPASM"/>
    <property type="match status" value="1"/>
</dbReference>
<dbReference type="InterPro" id="IPR058240">
    <property type="entry name" value="rSAM_sf"/>
</dbReference>
<evidence type="ECO:0000313" key="2">
    <source>
        <dbReference type="EMBL" id="KCZ88333.1"/>
    </source>
</evidence>
<dbReference type="eggNOG" id="COG0535">
    <property type="taxonomic scope" value="Bacteria"/>
</dbReference>
<reference evidence="2 3" key="1">
    <citation type="journal article" date="2014" name="Antonie Van Leeuwenhoek">
        <title>Hyphomonas beringensis sp. nov. and Hyphomonas chukchiensis sp. nov., isolated from surface seawater of the Bering Sea and Chukchi Sea.</title>
        <authorList>
            <person name="Li C."/>
            <person name="Lai Q."/>
            <person name="Li G."/>
            <person name="Dong C."/>
            <person name="Wang J."/>
            <person name="Liao Y."/>
            <person name="Shao Z."/>
        </authorList>
    </citation>
    <scope>NUCLEOTIDE SEQUENCE [LARGE SCALE GENOMIC DNA]</scope>
    <source>
        <strain evidence="2 3">MHS-2</strain>
    </source>
</reference>